<keyword evidence="3" id="KW-1185">Reference proteome</keyword>
<keyword evidence="1" id="KW-0812">Transmembrane</keyword>
<keyword evidence="1" id="KW-0472">Membrane</keyword>
<dbReference type="Proteomes" id="UP000032049">
    <property type="component" value="Unassembled WGS sequence"/>
</dbReference>
<evidence type="ECO:0000313" key="2">
    <source>
        <dbReference type="EMBL" id="KIO77377.1"/>
    </source>
</evidence>
<feature type="transmembrane region" description="Helical" evidence="1">
    <location>
        <begin position="216"/>
        <end position="241"/>
    </location>
</feature>
<accession>A0A0D0GJH5</accession>
<feature type="transmembrane region" description="Helical" evidence="1">
    <location>
        <begin position="6"/>
        <end position="32"/>
    </location>
</feature>
<comment type="caution">
    <text evidence="2">The sequence shown here is derived from an EMBL/GenBank/DDBJ whole genome shotgun (WGS) entry which is preliminary data.</text>
</comment>
<sequence>MYPSGEALIILLLAIGAAGILLLGLLLSIVVFFKKKTAIEIIAWICSGLSLALYLTFLHFGLSSEFRWSDLFLLIVILTFFLLLQYRSAFAQGAKLKIVLIFRTVLILMTFATVCKAIINLLITANLIDPSKGGMVQTFYTLQSVIFWCIMTASGIWYLYKINPPLVKSEIFKTAVFFSWPVFFLVVTLGMLLFYMEYTNMNRGITISMLFNRKFLISQLGFLIFGCAISAIIATSIYYYFKTTKDKNITTV</sequence>
<keyword evidence="1" id="KW-1133">Transmembrane helix</keyword>
<feature type="transmembrane region" description="Helical" evidence="1">
    <location>
        <begin position="41"/>
        <end position="62"/>
    </location>
</feature>
<evidence type="ECO:0000256" key="1">
    <source>
        <dbReference type="SAM" id="Phobius"/>
    </source>
</evidence>
<evidence type="ECO:0000313" key="3">
    <source>
        <dbReference type="Proteomes" id="UP000032049"/>
    </source>
</evidence>
<feature type="transmembrane region" description="Helical" evidence="1">
    <location>
        <begin position="98"/>
        <end position="119"/>
    </location>
</feature>
<organism evidence="2 3">
    <name type="scientific">Pedobacter lusitanus</name>
    <dbReference type="NCBI Taxonomy" id="1503925"/>
    <lineage>
        <taxon>Bacteria</taxon>
        <taxon>Pseudomonadati</taxon>
        <taxon>Bacteroidota</taxon>
        <taxon>Sphingobacteriia</taxon>
        <taxon>Sphingobacteriales</taxon>
        <taxon>Sphingobacteriaceae</taxon>
        <taxon>Pedobacter</taxon>
    </lineage>
</organism>
<proteinExistence type="predicted"/>
<dbReference type="RefSeq" id="WP_041881186.1">
    <property type="nucleotide sequence ID" value="NZ_CP157278.1"/>
</dbReference>
<dbReference type="EMBL" id="JXRA01000036">
    <property type="protein sequence ID" value="KIO77377.1"/>
    <property type="molecule type" value="Genomic_DNA"/>
</dbReference>
<feature type="transmembrane region" description="Helical" evidence="1">
    <location>
        <begin position="172"/>
        <end position="196"/>
    </location>
</feature>
<reference evidence="2 3" key="1">
    <citation type="submission" date="2015-01" db="EMBL/GenBank/DDBJ databases">
        <title>Draft genome sequence of Pedobacter sp. NL19 isolated from sludge of an effluent treatment pond in an abandoned uranium mine.</title>
        <authorList>
            <person name="Santos T."/>
            <person name="Caetano T."/>
            <person name="Covas C."/>
            <person name="Cruz A."/>
            <person name="Mendo S."/>
        </authorList>
    </citation>
    <scope>NUCLEOTIDE SEQUENCE [LARGE SCALE GENOMIC DNA]</scope>
    <source>
        <strain evidence="2 3">NL19</strain>
    </source>
</reference>
<feature type="transmembrane region" description="Helical" evidence="1">
    <location>
        <begin position="139"/>
        <end position="160"/>
    </location>
</feature>
<feature type="transmembrane region" description="Helical" evidence="1">
    <location>
        <begin position="68"/>
        <end position="86"/>
    </location>
</feature>
<protein>
    <submittedName>
        <fullName evidence="2">Uncharacterized protein</fullName>
    </submittedName>
</protein>
<gene>
    <name evidence="2" type="ORF">TH53_09730</name>
</gene>
<name>A0A0D0GJH5_9SPHI</name>
<dbReference type="AlphaFoldDB" id="A0A0D0GJH5"/>
<dbReference type="OrthoDB" id="758770at2"/>